<dbReference type="PRINTS" id="PR00081">
    <property type="entry name" value="GDHRDH"/>
</dbReference>
<evidence type="ECO:0000313" key="2">
    <source>
        <dbReference type="EMBL" id="VFJ90652.1"/>
    </source>
</evidence>
<proteinExistence type="inferred from homology"/>
<dbReference type="Gene3D" id="3.40.50.720">
    <property type="entry name" value="NAD(P)-binding Rossmann-like Domain"/>
    <property type="match status" value="1"/>
</dbReference>
<evidence type="ECO:0000313" key="4">
    <source>
        <dbReference type="EMBL" id="VFJ98391.1"/>
    </source>
</evidence>
<dbReference type="Pfam" id="PF00106">
    <property type="entry name" value="adh_short"/>
    <property type="match status" value="1"/>
</dbReference>
<dbReference type="EMBL" id="CAADFI010000021">
    <property type="protein sequence ID" value="VFJ91762.1"/>
    <property type="molecule type" value="Genomic_DNA"/>
</dbReference>
<protein>
    <submittedName>
        <fullName evidence="3">Short chain dehydrogenase</fullName>
    </submittedName>
</protein>
<reference evidence="3" key="1">
    <citation type="submission" date="2019-02" db="EMBL/GenBank/DDBJ databases">
        <authorList>
            <person name="Gruber-Vodicka R. H."/>
            <person name="Seah K. B. B."/>
        </authorList>
    </citation>
    <scope>NUCLEOTIDE SEQUENCE</scope>
    <source>
        <strain evidence="4">BECK_SA2B12</strain>
        <strain evidence="2">BECK_SA2B15</strain>
        <strain evidence="3">BECK_SA2B20</strain>
    </source>
</reference>
<dbReference type="InterPro" id="IPR036291">
    <property type="entry name" value="NAD(P)-bd_dom_sf"/>
</dbReference>
<gene>
    <name evidence="2" type="ORF">BECKH772A_GA0070896_100236</name>
    <name evidence="3" type="ORF">BECKH772B_GA0070898_100216</name>
    <name evidence="4" type="ORF">BECKH772C_GA0070978_100216</name>
</gene>
<name>A0A450UGU6_9GAMM</name>
<dbReference type="SUPFAM" id="SSF51735">
    <property type="entry name" value="NAD(P)-binding Rossmann-fold domains"/>
    <property type="match status" value="1"/>
</dbReference>
<dbReference type="AlphaFoldDB" id="A0A450UGU6"/>
<sequence length="123" mass="12732">MDLGIHGKVALVTGGNRGIGLASALEMAREGCNLVITGRNEADPAKAEERIQALGVETLTVAADLEEAGGVDKVVSAAFDWFGHVDILFNNAGHIHSCSALGATDEGWASQTFEAASIRVSVL</sequence>
<comment type="similarity">
    <text evidence="1">Belongs to the short-chain dehydrogenases/reductases (SDR) family.</text>
</comment>
<dbReference type="PANTHER" id="PTHR42879">
    <property type="entry name" value="3-OXOACYL-(ACYL-CARRIER-PROTEIN) REDUCTASE"/>
    <property type="match status" value="1"/>
</dbReference>
<accession>A0A450UGU6</accession>
<evidence type="ECO:0000313" key="3">
    <source>
        <dbReference type="EMBL" id="VFJ91762.1"/>
    </source>
</evidence>
<evidence type="ECO:0000256" key="1">
    <source>
        <dbReference type="ARBA" id="ARBA00006484"/>
    </source>
</evidence>
<organism evidence="3">
    <name type="scientific">Candidatus Kentrum eta</name>
    <dbReference type="NCBI Taxonomy" id="2126337"/>
    <lineage>
        <taxon>Bacteria</taxon>
        <taxon>Pseudomonadati</taxon>
        <taxon>Pseudomonadota</taxon>
        <taxon>Gammaproteobacteria</taxon>
        <taxon>Candidatus Kentrum</taxon>
    </lineage>
</organism>
<dbReference type="EMBL" id="CAADFJ010000021">
    <property type="protein sequence ID" value="VFJ98391.1"/>
    <property type="molecule type" value="Genomic_DNA"/>
</dbReference>
<dbReference type="InterPro" id="IPR002347">
    <property type="entry name" value="SDR_fam"/>
</dbReference>
<dbReference type="EMBL" id="CAADFG010000023">
    <property type="protein sequence ID" value="VFJ90652.1"/>
    <property type="molecule type" value="Genomic_DNA"/>
</dbReference>
<dbReference type="InterPro" id="IPR050259">
    <property type="entry name" value="SDR"/>
</dbReference>